<dbReference type="EC" id="4.1.3.38" evidence="8"/>
<dbReference type="CDD" id="cd01559">
    <property type="entry name" value="ADCL_like"/>
    <property type="match status" value="1"/>
</dbReference>
<dbReference type="InterPro" id="IPR018300">
    <property type="entry name" value="Aminotrans_IV_CS"/>
</dbReference>
<dbReference type="Gene3D" id="3.20.10.10">
    <property type="entry name" value="D-amino Acid Aminotransferase, subunit A, domain 2"/>
    <property type="match status" value="1"/>
</dbReference>
<dbReference type="GO" id="GO:0005829">
    <property type="term" value="C:cytosol"/>
    <property type="evidence" value="ECO:0007669"/>
    <property type="project" value="TreeGrafter"/>
</dbReference>
<comment type="cofactor">
    <cofactor evidence="1 11">
        <name>pyridoxal 5'-phosphate</name>
        <dbReference type="ChEBI" id="CHEBI:597326"/>
    </cofactor>
</comment>
<comment type="catalytic activity">
    <reaction evidence="9">
        <text>4-amino-4-deoxychorismate = 4-aminobenzoate + pyruvate + H(+)</text>
        <dbReference type="Rhea" id="RHEA:16201"/>
        <dbReference type="ChEBI" id="CHEBI:15361"/>
        <dbReference type="ChEBI" id="CHEBI:15378"/>
        <dbReference type="ChEBI" id="CHEBI:17836"/>
        <dbReference type="ChEBI" id="CHEBI:58406"/>
        <dbReference type="EC" id="4.1.3.38"/>
    </reaction>
</comment>
<dbReference type="InterPro" id="IPR017824">
    <property type="entry name" value="Aminodeoxychorismate_lyase_IV"/>
</dbReference>
<protein>
    <recommendedName>
        <fullName evidence="8">aminodeoxychorismate lyase</fullName>
        <ecNumber evidence="8">4.1.3.38</ecNumber>
    </recommendedName>
</protein>
<keyword evidence="6 12" id="KW-0456">Lyase</keyword>
<comment type="pathway">
    <text evidence="7">Cofactor biosynthesis; tetrahydrofolate biosynthesis; 4-aminobenzoate from chorismate: step 2/2.</text>
</comment>
<dbReference type="FunFam" id="3.20.10.10:FF:000002">
    <property type="entry name" value="D-alanine aminotransferase"/>
    <property type="match status" value="1"/>
</dbReference>
<keyword evidence="5" id="KW-0289">Folate biosynthesis</keyword>
<dbReference type="SUPFAM" id="SSF56752">
    <property type="entry name" value="D-aminoacid aminotransferase-like PLP-dependent enzymes"/>
    <property type="match status" value="1"/>
</dbReference>
<dbReference type="EMBL" id="NMVQ01000012">
    <property type="protein sequence ID" value="OYO22203.1"/>
    <property type="molecule type" value="Genomic_DNA"/>
</dbReference>
<evidence type="ECO:0000313" key="13">
    <source>
        <dbReference type="Proteomes" id="UP000216311"/>
    </source>
</evidence>
<evidence type="ECO:0000256" key="8">
    <source>
        <dbReference type="ARBA" id="ARBA00035676"/>
    </source>
</evidence>
<dbReference type="GO" id="GO:0008696">
    <property type="term" value="F:4-amino-4-deoxychorismate lyase activity"/>
    <property type="evidence" value="ECO:0007669"/>
    <property type="project" value="UniProtKB-EC"/>
</dbReference>
<dbReference type="AlphaFoldDB" id="A0A255H4L7"/>
<evidence type="ECO:0000256" key="11">
    <source>
        <dbReference type="RuleBase" id="RU004516"/>
    </source>
</evidence>
<keyword evidence="4 11" id="KW-0663">Pyridoxal phosphate</keyword>
<dbReference type="OrthoDB" id="9805628at2"/>
<proteinExistence type="inferred from homology"/>
<evidence type="ECO:0000256" key="3">
    <source>
        <dbReference type="ARBA" id="ARBA00011738"/>
    </source>
</evidence>
<dbReference type="GO" id="GO:0008652">
    <property type="term" value="P:amino acid biosynthetic process"/>
    <property type="evidence" value="ECO:0007669"/>
    <property type="project" value="UniProtKB-ARBA"/>
</dbReference>
<name>A0A255H4L7_9ACTN</name>
<evidence type="ECO:0000256" key="5">
    <source>
        <dbReference type="ARBA" id="ARBA00022909"/>
    </source>
</evidence>
<dbReference type="InterPro" id="IPR036038">
    <property type="entry name" value="Aminotransferase-like"/>
</dbReference>
<evidence type="ECO:0000256" key="6">
    <source>
        <dbReference type="ARBA" id="ARBA00023239"/>
    </source>
</evidence>
<dbReference type="Proteomes" id="UP000216311">
    <property type="component" value="Unassembled WGS sequence"/>
</dbReference>
<evidence type="ECO:0000256" key="7">
    <source>
        <dbReference type="ARBA" id="ARBA00035633"/>
    </source>
</evidence>
<dbReference type="PANTHER" id="PTHR42743:SF11">
    <property type="entry name" value="AMINODEOXYCHORISMATE LYASE"/>
    <property type="match status" value="1"/>
</dbReference>
<dbReference type="Gene3D" id="3.30.470.10">
    <property type="match status" value="1"/>
</dbReference>
<dbReference type="PANTHER" id="PTHR42743">
    <property type="entry name" value="AMINO-ACID AMINOTRANSFERASE"/>
    <property type="match status" value="1"/>
</dbReference>
<organism evidence="12 13">
    <name type="scientific">Enemella dayhoffiae</name>
    <dbReference type="NCBI Taxonomy" id="2016507"/>
    <lineage>
        <taxon>Bacteria</taxon>
        <taxon>Bacillati</taxon>
        <taxon>Actinomycetota</taxon>
        <taxon>Actinomycetes</taxon>
        <taxon>Propionibacteriales</taxon>
        <taxon>Propionibacteriaceae</taxon>
        <taxon>Enemella</taxon>
    </lineage>
</organism>
<sequence>MRVWVDGTLYADPSEARVSAVDHGIVVGDGVFEAFKAIDGKAFTPTLHLARLQRSAKSMGLPEPDLAQVREGMDAVLEGFEHPLGLFRITYTGGRGPLGSGAAYGPTTLVVALRVAHQLPPTTAIVTTPWTRNLDGALAGVKSTSYGENVRALAYAAEREATEGIFVNSAGNLCEGTGSNIFCVFGNEVVTPPLSAAPLAGITRVLALQWGSEAGLTMVERDFTLAEAQRADEVFLTSSSRDVQGVARWDEATWEAPGPVTQRLQEVFAERMAAEIDPH</sequence>
<evidence type="ECO:0000256" key="10">
    <source>
        <dbReference type="RuleBase" id="RU004106"/>
    </source>
</evidence>
<dbReference type="GO" id="GO:0030170">
    <property type="term" value="F:pyridoxal phosphate binding"/>
    <property type="evidence" value="ECO:0007669"/>
    <property type="project" value="InterPro"/>
</dbReference>
<dbReference type="GO" id="GO:0046656">
    <property type="term" value="P:folic acid biosynthetic process"/>
    <property type="evidence" value="ECO:0007669"/>
    <property type="project" value="UniProtKB-KW"/>
</dbReference>
<dbReference type="PROSITE" id="PS00770">
    <property type="entry name" value="AA_TRANSFER_CLASS_4"/>
    <property type="match status" value="1"/>
</dbReference>
<evidence type="ECO:0000256" key="9">
    <source>
        <dbReference type="ARBA" id="ARBA00049529"/>
    </source>
</evidence>
<accession>A0A255H4L7</accession>
<reference evidence="12 13" key="1">
    <citation type="submission" date="2017-07" db="EMBL/GenBank/DDBJ databases">
        <title>Draft whole genome sequences of clinical Proprionibacteriaceae strains.</title>
        <authorList>
            <person name="Bernier A.-M."/>
            <person name="Bernard K."/>
            <person name="Domingo M.-C."/>
        </authorList>
    </citation>
    <scope>NUCLEOTIDE SEQUENCE [LARGE SCALE GENOMIC DNA]</scope>
    <source>
        <strain evidence="12 13">NML 130396</strain>
    </source>
</reference>
<dbReference type="InterPro" id="IPR043131">
    <property type="entry name" value="BCAT-like_N"/>
</dbReference>
<comment type="caution">
    <text evidence="12">The sequence shown here is derived from an EMBL/GenBank/DDBJ whole genome shotgun (WGS) entry which is preliminary data.</text>
</comment>
<dbReference type="InterPro" id="IPR001544">
    <property type="entry name" value="Aminotrans_IV"/>
</dbReference>
<gene>
    <name evidence="12" type="ORF">CGZ93_08415</name>
</gene>
<comment type="subunit">
    <text evidence="3">Homodimer.</text>
</comment>
<evidence type="ECO:0000256" key="2">
    <source>
        <dbReference type="ARBA" id="ARBA00009320"/>
    </source>
</evidence>
<comment type="similarity">
    <text evidence="2 10">Belongs to the class-IV pyridoxal-phosphate-dependent aminotransferase family.</text>
</comment>
<evidence type="ECO:0000256" key="1">
    <source>
        <dbReference type="ARBA" id="ARBA00001933"/>
    </source>
</evidence>
<evidence type="ECO:0000313" key="12">
    <source>
        <dbReference type="EMBL" id="OYO22203.1"/>
    </source>
</evidence>
<dbReference type="InterPro" id="IPR050571">
    <property type="entry name" value="Class-IV_PLP-Dep_Aminotrnsfr"/>
</dbReference>
<dbReference type="InterPro" id="IPR043132">
    <property type="entry name" value="BCAT-like_C"/>
</dbReference>
<evidence type="ECO:0000256" key="4">
    <source>
        <dbReference type="ARBA" id="ARBA00022898"/>
    </source>
</evidence>
<dbReference type="Pfam" id="PF01063">
    <property type="entry name" value="Aminotran_4"/>
    <property type="match status" value="1"/>
</dbReference>
<keyword evidence="13" id="KW-1185">Reference proteome</keyword>